<gene>
    <name evidence="7" type="ORF">IV454_26230</name>
</gene>
<dbReference type="InterPro" id="IPR058240">
    <property type="entry name" value="rSAM_sf"/>
</dbReference>
<dbReference type="CDD" id="cd01335">
    <property type="entry name" value="Radical_SAM"/>
    <property type="match status" value="1"/>
</dbReference>
<evidence type="ECO:0000256" key="2">
    <source>
        <dbReference type="ARBA" id="ARBA00022691"/>
    </source>
</evidence>
<comment type="cofactor">
    <cofactor evidence="1">
        <name>[4Fe-4S] cluster</name>
        <dbReference type="ChEBI" id="CHEBI:49883"/>
    </cofactor>
</comment>
<reference evidence="7 8" key="1">
    <citation type="submission" date="2020-11" db="EMBL/GenBank/DDBJ databases">
        <authorList>
            <person name="Sun Q."/>
        </authorList>
    </citation>
    <scope>NUCLEOTIDE SEQUENCE [LARGE SCALE GENOMIC DNA]</scope>
    <source>
        <strain evidence="7 8">P8398</strain>
    </source>
</reference>
<evidence type="ECO:0000313" key="8">
    <source>
        <dbReference type="Proteomes" id="UP000662888"/>
    </source>
</evidence>
<dbReference type="InterPro" id="IPR013785">
    <property type="entry name" value="Aldolase_TIM"/>
</dbReference>
<feature type="domain" description="Radical SAM core" evidence="6">
    <location>
        <begin position="8"/>
        <end position="235"/>
    </location>
</feature>
<keyword evidence="5" id="KW-0411">Iron-sulfur</keyword>
<dbReference type="EMBL" id="CP065053">
    <property type="protein sequence ID" value="QPI48948.1"/>
    <property type="molecule type" value="Genomic_DNA"/>
</dbReference>
<organism evidence="7 8">
    <name type="scientific">Massilia antarctica</name>
    <dbReference type="NCBI Taxonomy" id="2765360"/>
    <lineage>
        <taxon>Bacteria</taxon>
        <taxon>Pseudomonadati</taxon>
        <taxon>Pseudomonadota</taxon>
        <taxon>Betaproteobacteria</taxon>
        <taxon>Burkholderiales</taxon>
        <taxon>Oxalobacteraceae</taxon>
        <taxon>Telluria group</taxon>
        <taxon>Massilia</taxon>
    </lineage>
</organism>
<dbReference type="Proteomes" id="UP000662888">
    <property type="component" value="Chromosome"/>
</dbReference>
<proteinExistence type="predicted"/>
<keyword evidence="8" id="KW-1185">Reference proteome</keyword>
<dbReference type="PANTHER" id="PTHR11228">
    <property type="entry name" value="RADICAL SAM DOMAIN PROTEIN"/>
    <property type="match status" value="1"/>
</dbReference>
<evidence type="ECO:0000256" key="4">
    <source>
        <dbReference type="ARBA" id="ARBA00023004"/>
    </source>
</evidence>
<dbReference type="Gene3D" id="3.20.20.70">
    <property type="entry name" value="Aldolase class I"/>
    <property type="match status" value="1"/>
</dbReference>
<dbReference type="PROSITE" id="PS51918">
    <property type="entry name" value="RADICAL_SAM"/>
    <property type="match status" value="1"/>
</dbReference>
<protein>
    <submittedName>
        <fullName evidence="7">Radical SAM protein</fullName>
    </submittedName>
</protein>
<dbReference type="Pfam" id="PF04055">
    <property type="entry name" value="Radical_SAM"/>
    <property type="match status" value="1"/>
</dbReference>
<evidence type="ECO:0000256" key="1">
    <source>
        <dbReference type="ARBA" id="ARBA00001966"/>
    </source>
</evidence>
<dbReference type="SFLD" id="SFLDG01067">
    <property type="entry name" value="SPASM/twitch_domain_containing"/>
    <property type="match status" value="1"/>
</dbReference>
<dbReference type="InterPro" id="IPR007197">
    <property type="entry name" value="rSAM"/>
</dbReference>
<evidence type="ECO:0000313" key="7">
    <source>
        <dbReference type="EMBL" id="QPI48948.1"/>
    </source>
</evidence>
<name>A0AA49A705_9BURK</name>
<keyword evidence="2" id="KW-0949">S-adenosyl-L-methionine</keyword>
<dbReference type="SFLD" id="SFLDS00029">
    <property type="entry name" value="Radical_SAM"/>
    <property type="match status" value="1"/>
</dbReference>
<dbReference type="RefSeq" id="WP_206088557.1">
    <property type="nucleotide sequence ID" value="NZ_CP065053.1"/>
</dbReference>
<keyword evidence="4" id="KW-0408">Iron</keyword>
<evidence type="ECO:0000256" key="5">
    <source>
        <dbReference type="ARBA" id="ARBA00023014"/>
    </source>
</evidence>
<accession>A0AA49A705</accession>
<keyword evidence="3" id="KW-0479">Metal-binding</keyword>
<evidence type="ECO:0000256" key="3">
    <source>
        <dbReference type="ARBA" id="ARBA00022723"/>
    </source>
</evidence>
<dbReference type="SUPFAM" id="SSF102114">
    <property type="entry name" value="Radical SAM enzymes"/>
    <property type="match status" value="1"/>
</dbReference>
<dbReference type="PANTHER" id="PTHR11228:SF7">
    <property type="entry name" value="PQQA PEPTIDE CYCLASE"/>
    <property type="match status" value="1"/>
</dbReference>
<sequence length="361" mass="37589">MNPAAVTPGAGPTASAIFHLHPLRRCNLACAHCYSDSAPHAAGLLSFEQAGSAIRQAAAWGYTRLAISGGEPLLYPWLADVVALAKDCGMQTALITNGLLVPHRDNLDILRQVGTVAVSIDGLGATHDALRRRPRAFAGVLHSIRLLADAGIGFHIICGVSGENLDDIDELAALACDQGAAALQLHPISAAGRALTTMPDAVLGPGDANLLYLAGTLLAAAYAGKMGVHTDLVHRNSVLARPCMLYARAADAGDAEARPADLLGVLVLEPDGKVNPVSFGFGPSYGLGNILEQPLGSMWEPWLGDGYRRLVRLGRGLLDELAAPSAPSVFNPSDVLRLASHRLGATLAWRSVAREAALAPG</sequence>
<evidence type="ECO:0000259" key="6">
    <source>
        <dbReference type="PROSITE" id="PS51918"/>
    </source>
</evidence>
<dbReference type="InterPro" id="IPR050377">
    <property type="entry name" value="Radical_SAM_PqqE_MftC-like"/>
</dbReference>
<dbReference type="CDD" id="cd21109">
    <property type="entry name" value="SPASM"/>
    <property type="match status" value="1"/>
</dbReference>